<dbReference type="EMBL" id="CAKXAJ010026406">
    <property type="protein sequence ID" value="CAH2267887.1"/>
    <property type="molecule type" value="Genomic_DNA"/>
</dbReference>
<comment type="caution">
    <text evidence="1">The sequence shown here is derived from an EMBL/GenBank/DDBJ whole genome shotgun (WGS) entry which is preliminary data.</text>
</comment>
<protein>
    <submittedName>
        <fullName evidence="1">Jg21940 protein</fullName>
    </submittedName>
</protein>
<dbReference type="Proteomes" id="UP000838756">
    <property type="component" value="Unassembled WGS sequence"/>
</dbReference>
<gene>
    <name evidence="1" type="primary">jg21940</name>
    <name evidence="1" type="ORF">PAEG_LOCUS26368</name>
</gene>
<accession>A0A8S4SF86</accession>
<evidence type="ECO:0000313" key="2">
    <source>
        <dbReference type="Proteomes" id="UP000838756"/>
    </source>
</evidence>
<proteinExistence type="predicted"/>
<sequence length="95" mass="10940">MFQQWSPVNETAGNSSVSPSVMYVRGSVLEQHGMESEQHHELKMKMYYCLTTFSSNAFCDRAPPGKYYRHAYFGHKQYCYNAVFLSEGRGHRCGT</sequence>
<reference evidence="1" key="1">
    <citation type="submission" date="2022-03" db="EMBL/GenBank/DDBJ databases">
        <authorList>
            <person name="Lindestad O."/>
        </authorList>
    </citation>
    <scope>NUCLEOTIDE SEQUENCE</scope>
</reference>
<organism evidence="1 2">
    <name type="scientific">Pararge aegeria aegeria</name>
    <dbReference type="NCBI Taxonomy" id="348720"/>
    <lineage>
        <taxon>Eukaryota</taxon>
        <taxon>Metazoa</taxon>
        <taxon>Ecdysozoa</taxon>
        <taxon>Arthropoda</taxon>
        <taxon>Hexapoda</taxon>
        <taxon>Insecta</taxon>
        <taxon>Pterygota</taxon>
        <taxon>Neoptera</taxon>
        <taxon>Endopterygota</taxon>
        <taxon>Lepidoptera</taxon>
        <taxon>Glossata</taxon>
        <taxon>Ditrysia</taxon>
        <taxon>Papilionoidea</taxon>
        <taxon>Nymphalidae</taxon>
        <taxon>Satyrinae</taxon>
        <taxon>Satyrini</taxon>
        <taxon>Parargina</taxon>
        <taxon>Pararge</taxon>
    </lineage>
</organism>
<keyword evidence="2" id="KW-1185">Reference proteome</keyword>
<dbReference type="AlphaFoldDB" id="A0A8S4SF86"/>
<name>A0A8S4SF86_9NEOP</name>
<evidence type="ECO:0000313" key="1">
    <source>
        <dbReference type="EMBL" id="CAH2267887.1"/>
    </source>
</evidence>